<dbReference type="RefSeq" id="WP_044226831.1">
    <property type="nucleotide sequence ID" value="NZ_JBKAGJ010000022.1"/>
</dbReference>
<sequence length="894" mass="100697">MKRTLLSTFTLLVAFSLYGQENTATYGDQSPVVFATQSALRYHNEVAVNEPIPEDLIPLLAGLLITNKVDQKKSDEAIAAWISRYNQLAGTISELGDTQRAQRARAALEQGDFLEVESLLGIFPEQGQVRSYFPNAFGSSVSTQGNQSPVVYAEVAEISYVMKKVIHYHLPEQLSVELLRELKFSRQKNKQLTGVIEMRDEAIARWVNKYREVEKLLANSPDTLTARAQQYFAQGKLDSTLLVLSELEGTKKQVAKGCYLQARIMMLRFSPAHFDSLNAEIGKLLRQSVTLQEDVEVMLHYGRFLAESVNDYYNANLVLTRTKRIASDTLTLLQIESELGFVQGGLQNTSAMEAHALEALRLCDAYQDQRDTILLSIRNQAYGFLANAYFQKGVNTQGNLQDKAGFSQAQEKIRQAIHYDSLCLAVQDTLDRLMQSPALWRLPNRFILLSNLALRVPTVAPFAEADIVYQEVLGYMREHYGQSPLNLVWYYAQTLLRYGGFLFTAGHTERAARAYEEAAELTSYFQPDQNISSYGALRMVYSSLVGIRLFNHQPGHALSETNGLIARLDDYIETGIYDGGNLRAELQQFASYLAFRTGQYTEGIAHAEGALKLLEAQPAPSVQLLQGYLSGLNLIAFFGAMNAIGSKDLEAAYRILDRSSALVDRTNGLHPQVQQLVKGQLLTIDIFRARVALELGELSRAKGYLNLVRAEVEGLFFQNPANFQPLSYQMHLTDAELKKKMGYPDAAMEVLVAAIRNHYQNSPQAYRSSVIHYYLLSLTGLLKLQEGSKEDRAEWAEALNEVVKSFHLTSSEIQLFNQMGSMALDINRLYRCEGMIELAEYYLGLPRKKRPDVTDIRFLIRETEALLAEDYKDYRSQKIRQQLRELKASCNCGL</sequence>
<dbReference type="SUPFAM" id="SSF48452">
    <property type="entry name" value="TPR-like"/>
    <property type="match status" value="1"/>
</dbReference>
<feature type="signal peptide" evidence="1">
    <location>
        <begin position="1"/>
        <end position="19"/>
    </location>
</feature>
<comment type="caution">
    <text evidence="2">The sequence shown here is derived from an EMBL/GenBank/DDBJ whole genome shotgun (WGS) entry which is preliminary data.</text>
</comment>
<name>A0A098S1A3_9BACT</name>
<evidence type="ECO:0008006" key="4">
    <source>
        <dbReference type="Google" id="ProtNLM"/>
    </source>
</evidence>
<dbReference type="Proteomes" id="UP000029736">
    <property type="component" value="Unassembled WGS sequence"/>
</dbReference>
<keyword evidence="3" id="KW-1185">Reference proteome</keyword>
<keyword evidence="1" id="KW-0732">Signal</keyword>
<dbReference type="InterPro" id="IPR011990">
    <property type="entry name" value="TPR-like_helical_dom_sf"/>
</dbReference>
<dbReference type="AlphaFoldDB" id="A0A098S1A3"/>
<reference evidence="2 3" key="1">
    <citation type="journal article" date="2014" name="Int. J. Syst. Evol. Microbiol.">
        <title>Phaeodactylibacter xiamenensis gen. nov., sp. nov., a member of the family Saprospiraceae isolated from the marine alga Phaeodactylum tricornutum.</title>
        <authorList>
            <person name="Chen Z.Jr."/>
            <person name="Lei X."/>
            <person name="Lai Q."/>
            <person name="Li Y."/>
            <person name="Zhang B."/>
            <person name="Zhang J."/>
            <person name="Zhang H."/>
            <person name="Yang L."/>
            <person name="Zheng W."/>
            <person name="Tian Y."/>
            <person name="Yu Z."/>
            <person name="Xu H.Jr."/>
            <person name="Zheng T."/>
        </authorList>
    </citation>
    <scope>NUCLEOTIDE SEQUENCE [LARGE SCALE GENOMIC DNA]</scope>
    <source>
        <strain evidence="2 3">KD52</strain>
    </source>
</reference>
<organism evidence="2 3">
    <name type="scientific">Phaeodactylibacter xiamenensis</name>
    <dbReference type="NCBI Taxonomy" id="1524460"/>
    <lineage>
        <taxon>Bacteria</taxon>
        <taxon>Pseudomonadati</taxon>
        <taxon>Bacteroidota</taxon>
        <taxon>Saprospiria</taxon>
        <taxon>Saprospirales</taxon>
        <taxon>Haliscomenobacteraceae</taxon>
        <taxon>Phaeodactylibacter</taxon>
    </lineage>
</organism>
<gene>
    <name evidence="2" type="ORF">IX84_25110</name>
</gene>
<protein>
    <recommendedName>
        <fullName evidence="4">MalT-like TPR region domain-containing protein</fullName>
    </recommendedName>
</protein>
<dbReference type="STRING" id="1524460.IX84_25110"/>
<proteinExistence type="predicted"/>
<evidence type="ECO:0000313" key="2">
    <source>
        <dbReference type="EMBL" id="KGE85890.1"/>
    </source>
</evidence>
<evidence type="ECO:0000256" key="1">
    <source>
        <dbReference type="SAM" id="SignalP"/>
    </source>
</evidence>
<accession>A0A098S1A3</accession>
<evidence type="ECO:0000313" key="3">
    <source>
        <dbReference type="Proteomes" id="UP000029736"/>
    </source>
</evidence>
<dbReference type="EMBL" id="JPOS01000083">
    <property type="protein sequence ID" value="KGE85890.1"/>
    <property type="molecule type" value="Genomic_DNA"/>
</dbReference>
<feature type="chain" id="PRO_5001939646" description="MalT-like TPR region domain-containing protein" evidence="1">
    <location>
        <begin position="20"/>
        <end position="894"/>
    </location>
</feature>